<evidence type="ECO:0000313" key="2">
    <source>
        <dbReference type="RefSeq" id="XP_075103289.1"/>
    </source>
</evidence>
<reference evidence="2" key="2">
    <citation type="submission" date="2025-08" db="UniProtKB">
        <authorList>
            <consortium name="RefSeq"/>
        </authorList>
    </citation>
    <scope>IDENTIFICATION</scope>
    <source>
        <tissue evidence="2">Leaf</tissue>
    </source>
</reference>
<reference evidence="1" key="1">
    <citation type="journal article" date="2014" name="Nat. Commun.">
        <title>The tobacco genome sequence and its comparison with those of tomato and potato.</title>
        <authorList>
            <person name="Sierro N."/>
            <person name="Battey J.N."/>
            <person name="Ouadi S."/>
            <person name="Bakaher N."/>
            <person name="Bovet L."/>
            <person name="Willig A."/>
            <person name="Goepfert S."/>
            <person name="Peitsch M.C."/>
            <person name="Ivanov N.V."/>
        </authorList>
    </citation>
    <scope>NUCLEOTIDE SEQUENCE [LARGE SCALE GENOMIC DNA]</scope>
</reference>
<evidence type="ECO:0000313" key="1">
    <source>
        <dbReference type="Proteomes" id="UP000790787"/>
    </source>
</evidence>
<sequence length="385" mass="43893">MNAIIGLMGEVSPNINLPGDYYKAKKLVSKLGLSSTKIDCCEKSCMLYHKDDAALEACKFCGLSRFKKVTNAKAKKVPIKRMHYLPIIPRLKRLYVSLSSAPHMRWHYKNRRAPSVLCHPSDGEAGKHFDRMYPDFANKPRNIRLGLCANGFTPFSVSAAPYSCWPIFVTPYNLPPEMCMTSPYLFLTSIVPDPSNPKSLIDVYLQSLIDELKLLWHEGVDTSDVSTKQNFKLRAALMWSINDFSANGILSGWSTAGRLACSCCIEDTKAFTLKHGGKNTWFDCHRRFLPMDHGFRRNNSAFMKNRIDYDEPPTILSGEKIWERVKNLPKVTESPLLKLPGYGVVHNWTKQSIFWELLIGSIIFFDITWMSCILKRTSLIIYFIL</sequence>
<keyword evidence="1" id="KW-1185">Reference proteome</keyword>
<protein>
    <submittedName>
        <fullName evidence="2">Uncharacterized protein LOC107767631 isoform X1</fullName>
    </submittedName>
</protein>
<accession>A0AC58U1C7</accession>
<organism evidence="1 2">
    <name type="scientific">Nicotiana tabacum</name>
    <name type="common">Common tobacco</name>
    <dbReference type="NCBI Taxonomy" id="4097"/>
    <lineage>
        <taxon>Eukaryota</taxon>
        <taxon>Viridiplantae</taxon>
        <taxon>Streptophyta</taxon>
        <taxon>Embryophyta</taxon>
        <taxon>Tracheophyta</taxon>
        <taxon>Spermatophyta</taxon>
        <taxon>Magnoliopsida</taxon>
        <taxon>eudicotyledons</taxon>
        <taxon>Gunneridae</taxon>
        <taxon>Pentapetalae</taxon>
        <taxon>asterids</taxon>
        <taxon>lamiids</taxon>
        <taxon>Solanales</taxon>
        <taxon>Solanaceae</taxon>
        <taxon>Nicotianoideae</taxon>
        <taxon>Nicotianeae</taxon>
        <taxon>Nicotiana</taxon>
    </lineage>
</organism>
<proteinExistence type="predicted"/>
<dbReference type="RefSeq" id="XP_075103289.1">
    <property type="nucleotide sequence ID" value="XM_075247188.1"/>
</dbReference>
<dbReference type="Proteomes" id="UP000790787">
    <property type="component" value="Chromosome 24"/>
</dbReference>
<gene>
    <name evidence="2" type="primary">LOC107767631</name>
</gene>
<name>A0AC58U1C7_TOBAC</name>